<evidence type="ECO:0000256" key="1">
    <source>
        <dbReference type="PROSITE-ProRule" id="PRU00023"/>
    </source>
</evidence>
<accession>A0AAD7C0R4</accession>
<evidence type="ECO:0008006" key="4">
    <source>
        <dbReference type="Google" id="ProtNLM"/>
    </source>
</evidence>
<protein>
    <recommendedName>
        <fullName evidence="4">Ankyrin repeat protein</fullName>
    </recommendedName>
</protein>
<dbReference type="EMBL" id="JARKIE010000466">
    <property type="protein sequence ID" value="KAJ7635888.1"/>
    <property type="molecule type" value="Genomic_DNA"/>
</dbReference>
<organism evidence="2 3">
    <name type="scientific">Mycena rosella</name>
    <name type="common">Pink bonnet</name>
    <name type="synonym">Agaricus rosellus</name>
    <dbReference type="NCBI Taxonomy" id="1033263"/>
    <lineage>
        <taxon>Eukaryota</taxon>
        <taxon>Fungi</taxon>
        <taxon>Dikarya</taxon>
        <taxon>Basidiomycota</taxon>
        <taxon>Agaricomycotina</taxon>
        <taxon>Agaricomycetes</taxon>
        <taxon>Agaricomycetidae</taxon>
        <taxon>Agaricales</taxon>
        <taxon>Marasmiineae</taxon>
        <taxon>Mycenaceae</taxon>
        <taxon>Mycena</taxon>
    </lineage>
</organism>
<evidence type="ECO:0000313" key="3">
    <source>
        <dbReference type="Proteomes" id="UP001221757"/>
    </source>
</evidence>
<dbReference type="InterPro" id="IPR002110">
    <property type="entry name" value="Ankyrin_rpt"/>
</dbReference>
<gene>
    <name evidence="2" type="ORF">B0H17DRAFT_1107393</name>
</gene>
<reference evidence="2" key="1">
    <citation type="submission" date="2023-03" db="EMBL/GenBank/DDBJ databases">
        <title>Massive genome expansion in bonnet fungi (Mycena s.s.) driven by repeated elements and novel gene families across ecological guilds.</title>
        <authorList>
            <consortium name="Lawrence Berkeley National Laboratory"/>
            <person name="Harder C.B."/>
            <person name="Miyauchi S."/>
            <person name="Viragh M."/>
            <person name="Kuo A."/>
            <person name="Thoen E."/>
            <person name="Andreopoulos B."/>
            <person name="Lu D."/>
            <person name="Skrede I."/>
            <person name="Drula E."/>
            <person name="Henrissat B."/>
            <person name="Morin E."/>
            <person name="Kohler A."/>
            <person name="Barry K."/>
            <person name="LaButti K."/>
            <person name="Morin E."/>
            <person name="Salamov A."/>
            <person name="Lipzen A."/>
            <person name="Mereny Z."/>
            <person name="Hegedus B."/>
            <person name="Baldrian P."/>
            <person name="Stursova M."/>
            <person name="Weitz H."/>
            <person name="Taylor A."/>
            <person name="Grigoriev I.V."/>
            <person name="Nagy L.G."/>
            <person name="Martin F."/>
            <person name="Kauserud H."/>
        </authorList>
    </citation>
    <scope>NUCLEOTIDE SEQUENCE</scope>
    <source>
        <strain evidence="2">CBHHK067</strain>
    </source>
</reference>
<feature type="non-terminal residue" evidence="2">
    <location>
        <position position="143"/>
    </location>
</feature>
<dbReference type="Pfam" id="PF00023">
    <property type="entry name" value="Ank"/>
    <property type="match status" value="1"/>
</dbReference>
<dbReference type="PROSITE" id="PS50297">
    <property type="entry name" value="ANK_REP_REGION"/>
    <property type="match status" value="1"/>
</dbReference>
<comment type="caution">
    <text evidence="2">The sequence shown here is derived from an EMBL/GenBank/DDBJ whole genome shotgun (WGS) entry which is preliminary data.</text>
</comment>
<evidence type="ECO:0000313" key="2">
    <source>
        <dbReference type="EMBL" id="KAJ7635888.1"/>
    </source>
</evidence>
<dbReference type="Proteomes" id="UP001221757">
    <property type="component" value="Unassembled WGS sequence"/>
</dbReference>
<name>A0AAD7C0R4_MYCRO</name>
<keyword evidence="1" id="KW-0040">ANK repeat</keyword>
<proteinExistence type="predicted"/>
<feature type="repeat" description="ANK" evidence="1">
    <location>
        <begin position="113"/>
        <end position="143"/>
    </location>
</feature>
<dbReference type="PROSITE" id="PS50088">
    <property type="entry name" value="ANK_REPEAT"/>
    <property type="match status" value="1"/>
</dbReference>
<sequence length="143" mass="16164">MHLLQIISCPCIHERYKCDLSTGPSHTFIAQTCIGYLLHFADNPLNQTTFPGYPLSLYAAEYWSHHLRLCHDREILLSSTMRLLESGSTQFVALNHLYSIQWGTTGSPDWHRKGPSPLHMCSKIGYTEGVRFLLDKGAAVDTD</sequence>
<keyword evidence="3" id="KW-1185">Reference proteome</keyword>
<dbReference type="AlphaFoldDB" id="A0AAD7C0R4"/>